<evidence type="ECO:0000256" key="1">
    <source>
        <dbReference type="ARBA" id="ARBA00008668"/>
    </source>
</evidence>
<evidence type="ECO:0000313" key="4">
    <source>
        <dbReference type="EMBL" id="MBA4615414.1"/>
    </source>
</evidence>
<dbReference type="AlphaFoldDB" id="A0A7C8YD12"/>
<dbReference type="Pfam" id="PF00657">
    <property type="entry name" value="Lipase_GDSL"/>
    <property type="match status" value="1"/>
</dbReference>
<protein>
    <recommendedName>
        <fullName evidence="5">Alpha-L-fucosidase</fullName>
    </recommendedName>
</protein>
<evidence type="ECO:0000256" key="2">
    <source>
        <dbReference type="ARBA" id="ARBA00023180"/>
    </source>
</evidence>
<feature type="signal peptide" evidence="3">
    <location>
        <begin position="1"/>
        <end position="21"/>
    </location>
</feature>
<organism evidence="4">
    <name type="scientific">Opuntia streptacantha</name>
    <name type="common">Prickly pear cactus</name>
    <name type="synonym">Opuntia cardona</name>
    <dbReference type="NCBI Taxonomy" id="393608"/>
    <lineage>
        <taxon>Eukaryota</taxon>
        <taxon>Viridiplantae</taxon>
        <taxon>Streptophyta</taxon>
        <taxon>Embryophyta</taxon>
        <taxon>Tracheophyta</taxon>
        <taxon>Spermatophyta</taxon>
        <taxon>Magnoliopsida</taxon>
        <taxon>eudicotyledons</taxon>
        <taxon>Gunneridae</taxon>
        <taxon>Pentapetalae</taxon>
        <taxon>Caryophyllales</taxon>
        <taxon>Cactineae</taxon>
        <taxon>Cactaceae</taxon>
        <taxon>Opuntioideae</taxon>
        <taxon>Opuntia</taxon>
    </lineage>
</organism>
<accession>A0A7C8YD12</accession>
<comment type="similarity">
    <text evidence="1">Belongs to the 'GDSL' lipolytic enzyme family.</text>
</comment>
<reference evidence="4" key="1">
    <citation type="journal article" date="2013" name="J. Plant Res.">
        <title>Effect of fungi and light on seed germination of three Opuntia species from semiarid lands of central Mexico.</title>
        <authorList>
            <person name="Delgado-Sanchez P."/>
            <person name="Jimenez-Bremont J.F."/>
            <person name="Guerrero-Gonzalez Mde L."/>
            <person name="Flores J."/>
        </authorList>
    </citation>
    <scope>NUCLEOTIDE SEQUENCE</scope>
    <source>
        <tissue evidence="4">Cladode</tissue>
    </source>
</reference>
<proteinExistence type="inferred from homology"/>
<dbReference type="InterPro" id="IPR036514">
    <property type="entry name" value="SGNH_hydro_sf"/>
</dbReference>
<keyword evidence="3" id="KW-0732">Signal</keyword>
<dbReference type="Gene3D" id="3.40.50.1110">
    <property type="entry name" value="SGNH hydrolase"/>
    <property type="match status" value="1"/>
</dbReference>
<evidence type="ECO:0000256" key="3">
    <source>
        <dbReference type="SAM" id="SignalP"/>
    </source>
</evidence>
<reference evidence="4" key="2">
    <citation type="submission" date="2020-07" db="EMBL/GenBank/DDBJ databases">
        <authorList>
            <person name="Vera ALvarez R."/>
            <person name="Arias-Moreno D.M."/>
            <person name="Jimenez-Jacinto V."/>
            <person name="Jimenez-Bremont J.F."/>
            <person name="Swaminathan K."/>
            <person name="Moose S.P."/>
            <person name="Guerrero-Gonzalez M.L."/>
            <person name="Marino-Ramirez L."/>
            <person name="Landsman D."/>
            <person name="Rodriguez-Kessler M."/>
            <person name="Delgado-Sanchez P."/>
        </authorList>
    </citation>
    <scope>NUCLEOTIDE SEQUENCE</scope>
    <source>
        <tissue evidence="4">Cladode</tissue>
    </source>
</reference>
<dbReference type="GO" id="GO:0016788">
    <property type="term" value="F:hydrolase activity, acting on ester bonds"/>
    <property type="evidence" value="ECO:0007669"/>
    <property type="project" value="InterPro"/>
</dbReference>
<evidence type="ECO:0008006" key="5">
    <source>
        <dbReference type="Google" id="ProtNLM"/>
    </source>
</evidence>
<dbReference type="PANTHER" id="PTHR22835">
    <property type="entry name" value="ZINC FINGER FYVE DOMAIN CONTAINING PROTEIN"/>
    <property type="match status" value="1"/>
</dbReference>
<feature type="chain" id="PRO_5028099180" description="Alpha-L-fucosidase" evidence="3">
    <location>
        <begin position="22"/>
        <end position="245"/>
    </location>
</feature>
<dbReference type="EMBL" id="GISG01007336">
    <property type="protein sequence ID" value="MBA4615414.1"/>
    <property type="molecule type" value="Transcribed_RNA"/>
</dbReference>
<keyword evidence="2" id="KW-0325">Glycoprotein</keyword>
<sequence>MGDVGVWRMLVWMMVAGVVAAQTVRDKPPCKFPALYNFGDSNSDTGGISAAFQPIPWPYGQTFFKKPSGRDSDGRLLVDFIAEQIGLPYLSAYLNSLGANFSHGANFATGGSTIRRENETIFQNGISPFSLDVQIWHYDQFKSRTHDMYSGVKSTFEKSVLPNPEDFSKALYTFDIGQNDLSVGFRTMNDAQLRTTIIDIVSQFSTAVQVSSQSLEYHQILWSVCSVQLVCMRCAHFRMLLAAFV</sequence>
<name>A0A7C8YD12_OPUST</name>
<dbReference type="PANTHER" id="PTHR22835:SF546">
    <property type="entry name" value="GDSL-LIKE LIPASE_ACYLHYDROLASE"/>
    <property type="match status" value="1"/>
</dbReference>
<dbReference type="InterPro" id="IPR001087">
    <property type="entry name" value="GDSL"/>
</dbReference>